<organism evidence="4 5">
    <name type="scientific">Magnetococcus marinus (strain ATCC BAA-1437 / JCM 17883 / MC-1)</name>
    <dbReference type="NCBI Taxonomy" id="156889"/>
    <lineage>
        <taxon>Bacteria</taxon>
        <taxon>Pseudomonadati</taxon>
        <taxon>Pseudomonadota</taxon>
        <taxon>Magnetococcia</taxon>
        <taxon>Magnetococcales</taxon>
        <taxon>Magnetococcaceae</taxon>
        <taxon>Magnetococcus</taxon>
    </lineage>
</organism>
<feature type="domain" description="DprA winged helix" evidence="3">
    <location>
        <begin position="308"/>
        <end position="356"/>
    </location>
</feature>
<keyword evidence="5" id="KW-1185">Reference proteome</keyword>
<dbReference type="Pfam" id="PF02481">
    <property type="entry name" value="DNA_processg_A"/>
    <property type="match status" value="1"/>
</dbReference>
<reference evidence="5" key="1">
    <citation type="journal article" date="2009" name="Appl. Environ. Microbiol.">
        <title>Complete genome sequence of the chemolithoautotrophic marine magnetotactic coccus strain MC-1.</title>
        <authorList>
            <person name="Schubbe S."/>
            <person name="Williams T.J."/>
            <person name="Xie G."/>
            <person name="Kiss H.E."/>
            <person name="Brettin T.S."/>
            <person name="Martinez D."/>
            <person name="Ross C.A."/>
            <person name="Schuler D."/>
            <person name="Cox B.L."/>
            <person name="Nealson K.H."/>
            <person name="Bazylinski D.A."/>
        </authorList>
    </citation>
    <scope>NUCLEOTIDE SEQUENCE [LARGE SCALE GENOMIC DNA]</scope>
    <source>
        <strain evidence="5">ATCC BAA-1437 / JCM 17883 / MC-1</strain>
    </source>
</reference>
<dbReference type="Gene3D" id="3.40.50.450">
    <property type="match status" value="1"/>
</dbReference>
<comment type="similarity">
    <text evidence="1">Belongs to the DprA/Smf family.</text>
</comment>
<dbReference type="NCBIfam" id="TIGR00732">
    <property type="entry name" value="dprA"/>
    <property type="match status" value="1"/>
</dbReference>
<gene>
    <name evidence="4" type="ordered locus">Mmc1_3661</name>
</gene>
<dbReference type="SUPFAM" id="SSF102405">
    <property type="entry name" value="MCP/YpsA-like"/>
    <property type="match status" value="1"/>
</dbReference>
<dbReference type="Pfam" id="PF17782">
    <property type="entry name" value="WHD_DprA"/>
    <property type="match status" value="1"/>
</dbReference>
<dbReference type="PANTHER" id="PTHR43022:SF1">
    <property type="entry name" value="PROTEIN SMF"/>
    <property type="match status" value="1"/>
</dbReference>
<proteinExistence type="inferred from homology"/>
<dbReference type="InterPro" id="IPR057666">
    <property type="entry name" value="DrpA_SLOG"/>
</dbReference>
<protein>
    <submittedName>
        <fullName evidence="4">DNA protecting protein DprA</fullName>
    </submittedName>
</protein>
<dbReference type="STRING" id="156889.Mmc1_3661"/>
<dbReference type="KEGG" id="mgm:Mmc1_3661"/>
<dbReference type="Gene3D" id="1.10.10.10">
    <property type="entry name" value="Winged helix-like DNA-binding domain superfamily/Winged helix DNA-binding domain"/>
    <property type="match status" value="1"/>
</dbReference>
<name>A0LDV3_MAGMM</name>
<dbReference type="InterPro" id="IPR041614">
    <property type="entry name" value="DprA_WH"/>
</dbReference>
<dbReference type="InterPro" id="IPR003488">
    <property type="entry name" value="DprA"/>
</dbReference>
<dbReference type="AlphaFoldDB" id="A0LDV3"/>
<evidence type="ECO:0000256" key="1">
    <source>
        <dbReference type="ARBA" id="ARBA00006525"/>
    </source>
</evidence>
<dbReference type="EMBL" id="CP000471">
    <property type="protein sequence ID" value="ABK46146.1"/>
    <property type="molecule type" value="Genomic_DNA"/>
</dbReference>
<dbReference type="Proteomes" id="UP000002586">
    <property type="component" value="Chromosome"/>
</dbReference>
<dbReference type="HOGENOM" id="CLU_029601_1_1_5"/>
<dbReference type="eggNOG" id="COG0758">
    <property type="taxonomic scope" value="Bacteria"/>
</dbReference>
<evidence type="ECO:0000259" key="2">
    <source>
        <dbReference type="Pfam" id="PF02481"/>
    </source>
</evidence>
<evidence type="ECO:0000313" key="4">
    <source>
        <dbReference type="EMBL" id="ABK46146.1"/>
    </source>
</evidence>
<reference evidence="4 5" key="2">
    <citation type="journal article" date="2012" name="Int. J. Syst. Evol. Microbiol.">
        <title>Magnetococcus marinus gen. nov., sp. nov., a marine, magnetotactic bacterium that represents a novel lineage (Magnetococcaceae fam. nov.; Magnetococcales ord. nov.) at the base of the Alphaproteobacteria.</title>
        <authorList>
            <person name="Bazylinski D.A."/>
            <person name="Williams T.J."/>
            <person name="Lefevre C.T."/>
            <person name="Berg R.J."/>
            <person name="Zhang C.L."/>
            <person name="Bowser S.S."/>
            <person name="Dean A.J."/>
            <person name="Beveridge T.J."/>
        </authorList>
    </citation>
    <scope>NUCLEOTIDE SEQUENCE [LARGE SCALE GENOMIC DNA]</scope>
    <source>
        <strain evidence="5">ATCC BAA-1437 / JCM 17883 / MC-1</strain>
    </source>
</reference>
<dbReference type="InterPro" id="IPR036388">
    <property type="entry name" value="WH-like_DNA-bd_sf"/>
</dbReference>
<evidence type="ECO:0000313" key="5">
    <source>
        <dbReference type="Proteomes" id="UP000002586"/>
    </source>
</evidence>
<dbReference type="GO" id="GO:0009294">
    <property type="term" value="P:DNA-mediated transformation"/>
    <property type="evidence" value="ECO:0007669"/>
    <property type="project" value="InterPro"/>
</dbReference>
<accession>A0LDV3</accession>
<evidence type="ECO:0000259" key="3">
    <source>
        <dbReference type="Pfam" id="PF17782"/>
    </source>
</evidence>
<sequence>MGQGVHHAWLQLMLTPGLGPISLLHYERQFATPHAILRALPRLKPELTLADASWVERLLTQTHQMGATALHWREPAYPQQLLEISDPPPLLFIQGDGALLNQEPLIAMVGTRRCSRNGERFAHKLAADLGQMRLTTVSGLAVGIDSAAHAGSLLGGGATVAVLGCGLDVSYPKPNMQLKAQIIRQGCLVSEYPPGTQPHPKRFPRRNRIISGLSRGVVVVEGGLKSGSLITARMALEQNREVFAVPGAVDDERSRGVHQLLKEGATLVESAADVVQALAWGGVVPEQAKRVAVIPSGGVSEVLPDIPGAASVVAALGDGALTVDGLLRLCHLTPAELSSTLLQLELCGIITREMGGTLALVPQVS</sequence>
<feature type="domain" description="Smf/DprA SLOG" evidence="2">
    <location>
        <begin position="71"/>
        <end position="278"/>
    </location>
</feature>
<dbReference type="PANTHER" id="PTHR43022">
    <property type="entry name" value="PROTEIN SMF"/>
    <property type="match status" value="1"/>
</dbReference>